<organism evidence="7 8">
    <name type="scientific">Pseudolabrys taiwanensis</name>
    <dbReference type="NCBI Taxonomy" id="331696"/>
    <lineage>
        <taxon>Bacteria</taxon>
        <taxon>Pseudomonadati</taxon>
        <taxon>Pseudomonadota</taxon>
        <taxon>Alphaproteobacteria</taxon>
        <taxon>Hyphomicrobiales</taxon>
        <taxon>Xanthobacteraceae</taxon>
        <taxon>Pseudolabrys</taxon>
    </lineage>
</organism>
<dbReference type="PANTHER" id="PTHR35008:SF9">
    <property type="entry name" value="CYTOCHROME C DOMAIN-CONTAINING PROTEIN"/>
    <property type="match status" value="1"/>
</dbReference>
<proteinExistence type="predicted"/>
<keyword evidence="2 4" id="KW-0479">Metal-binding</keyword>
<dbReference type="GO" id="GO:0020037">
    <property type="term" value="F:heme binding"/>
    <property type="evidence" value="ECO:0007669"/>
    <property type="project" value="InterPro"/>
</dbReference>
<evidence type="ECO:0000256" key="5">
    <source>
        <dbReference type="SAM" id="SignalP"/>
    </source>
</evidence>
<dbReference type="KEGG" id="ptaw:DW352_17740"/>
<sequence length="323" mass="35066">MANTFLRAVVFIALFGIVPLAAHAQSKPLWTVPEIGALPRDAHGQQVRQGRDLITATYAYIGPNVSDPAKRYAGNNLACGNCHLMAGTKKFGIPLFGLFGDFPQYSARSGRDISIEDRINSCMTRSMNGKPMPDDASEMQAIVAYIKFLSSGVPDGKQLPGMGTGKMPEMSRAANPTRGGIIYARVCQACHNTDGSGIRNSAPSTDLGYMMPPLWGPDSFNDGAGMSRIITLANFVHFNMPHGADYLDPRLSVEDAWDVAGYVVSQPRPHKADQEKDFPDLLLKPVDTPFGPYADKYSEKVHKYGPFAAIREALAKLKKSGAR</sequence>
<dbReference type="AlphaFoldDB" id="A0A345ZZ59"/>
<evidence type="ECO:0000256" key="1">
    <source>
        <dbReference type="ARBA" id="ARBA00022617"/>
    </source>
</evidence>
<accession>A0A345ZZ59</accession>
<protein>
    <submittedName>
        <fullName evidence="7">Cystathionine gamma-synthase</fullName>
    </submittedName>
</protein>
<keyword evidence="3 4" id="KW-0408">Iron</keyword>
<dbReference type="Pfam" id="PF21342">
    <property type="entry name" value="SoxA-TsdA_cyt-c"/>
    <property type="match status" value="1"/>
</dbReference>
<dbReference type="InterPro" id="IPR051459">
    <property type="entry name" value="Cytochrome_c-type_DH"/>
</dbReference>
<keyword evidence="5" id="KW-0732">Signal</keyword>
<dbReference type="InterPro" id="IPR036909">
    <property type="entry name" value="Cyt_c-like_dom_sf"/>
</dbReference>
<feature type="domain" description="Cytochrome c" evidence="6">
    <location>
        <begin position="174"/>
        <end position="267"/>
    </location>
</feature>
<feature type="signal peptide" evidence="5">
    <location>
        <begin position="1"/>
        <end position="24"/>
    </location>
</feature>
<dbReference type="PANTHER" id="PTHR35008">
    <property type="entry name" value="BLL4482 PROTEIN-RELATED"/>
    <property type="match status" value="1"/>
</dbReference>
<dbReference type="GO" id="GO:0009055">
    <property type="term" value="F:electron transfer activity"/>
    <property type="evidence" value="ECO:0007669"/>
    <property type="project" value="InterPro"/>
</dbReference>
<reference evidence="7 8" key="1">
    <citation type="submission" date="2018-07" db="EMBL/GenBank/DDBJ databases">
        <authorList>
            <person name="Quirk P.G."/>
            <person name="Krulwich T.A."/>
        </authorList>
    </citation>
    <scope>NUCLEOTIDE SEQUENCE [LARGE SCALE GENOMIC DNA]</scope>
    <source>
        <strain evidence="7 8">CC-BB4</strain>
    </source>
</reference>
<dbReference type="EMBL" id="CP031417">
    <property type="protein sequence ID" value="AXK82206.1"/>
    <property type="molecule type" value="Genomic_DNA"/>
</dbReference>
<evidence type="ECO:0000259" key="6">
    <source>
        <dbReference type="PROSITE" id="PS51007"/>
    </source>
</evidence>
<dbReference type="OrthoDB" id="9779283at2"/>
<evidence type="ECO:0000256" key="4">
    <source>
        <dbReference type="PROSITE-ProRule" id="PRU00433"/>
    </source>
</evidence>
<dbReference type="PROSITE" id="PS51007">
    <property type="entry name" value="CYTC"/>
    <property type="match status" value="1"/>
</dbReference>
<dbReference type="RefSeq" id="WP_115692585.1">
    <property type="nucleotide sequence ID" value="NZ_CP031417.1"/>
</dbReference>
<keyword evidence="1 4" id="KW-0349">Heme</keyword>
<dbReference type="Gene3D" id="1.10.760.10">
    <property type="entry name" value="Cytochrome c-like domain"/>
    <property type="match status" value="2"/>
</dbReference>
<evidence type="ECO:0000256" key="3">
    <source>
        <dbReference type="ARBA" id="ARBA00023004"/>
    </source>
</evidence>
<gene>
    <name evidence="7" type="ORF">DW352_17740</name>
</gene>
<feature type="chain" id="PRO_5016972796" evidence="5">
    <location>
        <begin position="25"/>
        <end position="323"/>
    </location>
</feature>
<name>A0A345ZZ59_9HYPH</name>
<evidence type="ECO:0000313" key="8">
    <source>
        <dbReference type="Proteomes" id="UP000254889"/>
    </source>
</evidence>
<evidence type="ECO:0000256" key="2">
    <source>
        <dbReference type="ARBA" id="ARBA00022723"/>
    </source>
</evidence>
<dbReference type="Proteomes" id="UP000254889">
    <property type="component" value="Chromosome"/>
</dbReference>
<evidence type="ECO:0000313" key="7">
    <source>
        <dbReference type="EMBL" id="AXK82206.1"/>
    </source>
</evidence>
<dbReference type="Pfam" id="PF13442">
    <property type="entry name" value="Cytochrome_CBB3"/>
    <property type="match status" value="1"/>
</dbReference>
<dbReference type="SUPFAM" id="SSF46626">
    <property type="entry name" value="Cytochrome c"/>
    <property type="match status" value="2"/>
</dbReference>
<keyword evidence="8" id="KW-1185">Reference proteome</keyword>
<dbReference type="InterPro" id="IPR009056">
    <property type="entry name" value="Cyt_c-like_dom"/>
</dbReference>
<dbReference type="GO" id="GO:0046872">
    <property type="term" value="F:metal ion binding"/>
    <property type="evidence" value="ECO:0007669"/>
    <property type="project" value="UniProtKB-KW"/>
</dbReference>